<evidence type="ECO:0000259" key="3">
    <source>
        <dbReference type="Pfam" id="PF13568"/>
    </source>
</evidence>
<gene>
    <name evidence="4" type="ORF">BFAG_00613</name>
</gene>
<keyword evidence="5" id="KW-1185">Reference proteome</keyword>
<feature type="compositionally biased region" description="Basic and acidic residues" evidence="1">
    <location>
        <begin position="150"/>
        <end position="187"/>
    </location>
</feature>
<dbReference type="Proteomes" id="UP000005101">
    <property type="component" value="Unassembled WGS sequence"/>
</dbReference>
<feature type="domain" description="Outer membrane protein beta-barrel" evidence="3">
    <location>
        <begin position="248"/>
        <end position="376"/>
    </location>
</feature>
<reference evidence="4 5" key="1">
    <citation type="submission" date="2008-12" db="EMBL/GenBank/DDBJ databases">
        <title>Annotation of Bacteroides fragilis strain 3_1_12.</title>
        <authorList>
            <consortium name="The Broad Institute Genome Sequencing Platform"/>
            <person name="Ward D."/>
            <person name="Young S.K."/>
            <person name="Kodira C.D."/>
            <person name="Zeng Q."/>
            <person name="Koehrsen M."/>
            <person name="Alvarado L."/>
            <person name="Berlin A."/>
            <person name="Borenstein D."/>
            <person name="Chen Z."/>
            <person name="Engels R."/>
            <person name="Freedman E."/>
            <person name="Gellesch M."/>
            <person name="Goldberg J."/>
            <person name="Griggs A."/>
            <person name="Gujja S."/>
            <person name="Heiman D."/>
            <person name="Hepburn T."/>
            <person name="Howarth C."/>
            <person name="Jen D."/>
            <person name="Larson L."/>
            <person name="Lewis B."/>
            <person name="Mehta T."/>
            <person name="Park D."/>
            <person name="Pearson M."/>
            <person name="Roberts A."/>
            <person name="Saif S."/>
            <person name="Shea T."/>
            <person name="Shenoy N."/>
            <person name="Sisk P."/>
            <person name="Stolte C."/>
            <person name="Sykes S."/>
            <person name="Walk T."/>
            <person name="White J."/>
            <person name="Yandava C."/>
            <person name="Allen-Vercoe E."/>
            <person name="Strauss J."/>
            <person name="Ambrose C."/>
            <person name="Lander E."/>
            <person name="Nusbaum C."/>
            <person name="Galagan J."/>
            <person name="Birren B."/>
        </authorList>
    </citation>
    <scope>NUCLEOTIDE SEQUENCE [LARGE SCALE GENOMIC DNA]</scope>
    <source>
        <strain evidence="4 5">3_1_12</strain>
    </source>
</reference>
<evidence type="ECO:0000256" key="1">
    <source>
        <dbReference type="SAM" id="MobiDB-lite"/>
    </source>
</evidence>
<proteinExistence type="predicted"/>
<feature type="transmembrane region" description="Helical" evidence="2">
    <location>
        <begin position="49"/>
        <end position="69"/>
    </location>
</feature>
<evidence type="ECO:0000313" key="4">
    <source>
        <dbReference type="EMBL" id="EFR51919.1"/>
    </source>
</evidence>
<dbReference type="SUPFAM" id="SSF56925">
    <property type="entry name" value="OMPA-like"/>
    <property type="match status" value="1"/>
</dbReference>
<dbReference type="InterPro" id="IPR011250">
    <property type="entry name" value="OMP/PagP_B-barrel"/>
</dbReference>
<dbReference type="Gene3D" id="2.40.160.20">
    <property type="match status" value="1"/>
</dbReference>
<feature type="region of interest" description="Disordered" evidence="1">
    <location>
        <begin position="107"/>
        <end position="203"/>
    </location>
</feature>
<evidence type="ECO:0000256" key="2">
    <source>
        <dbReference type="SAM" id="Phobius"/>
    </source>
</evidence>
<evidence type="ECO:0000313" key="5">
    <source>
        <dbReference type="Proteomes" id="UP000005101"/>
    </source>
</evidence>
<dbReference type="EMBL" id="EQ973213">
    <property type="protein sequence ID" value="EFR51919.1"/>
    <property type="molecule type" value="Genomic_DNA"/>
</dbReference>
<dbReference type="Pfam" id="PF13568">
    <property type="entry name" value="OMP_b-brl_2"/>
    <property type="match status" value="1"/>
</dbReference>
<dbReference type="InterPro" id="IPR025665">
    <property type="entry name" value="Beta-barrel_OMP_2"/>
</dbReference>
<keyword evidence="2" id="KW-0812">Transmembrane</keyword>
<organism evidence="4 5">
    <name type="scientific">Bacteroides fragilis 3_1_12</name>
    <dbReference type="NCBI Taxonomy" id="457424"/>
    <lineage>
        <taxon>Bacteria</taxon>
        <taxon>Pseudomonadati</taxon>
        <taxon>Bacteroidota</taxon>
        <taxon>Bacteroidia</taxon>
        <taxon>Bacteroidales</taxon>
        <taxon>Bacteroidaceae</taxon>
        <taxon>Bacteroides</taxon>
    </lineage>
</organism>
<keyword evidence="2" id="KW-0472">Membrane</keyword>
<name>A0ABN0BGN3_BACFG</name>
<sequence length="420" mass="46003">MMKENEKWIKAFKEKLEDYSEPIPASGWERLEKELMPVTERRIYPYRRWAVAAAAVVLVVMTAVSLYFLDSPVADEIRYATAPSLAVNPDILPEPALPDVQVAVSEPMKPAGGTDVSSASGYLAKGNDPKITPEAFPGAEKHPEAVVAEKPAESHSEAAAVTEKKESTASQIEKRKEARRPSGKDKYQLPIESSSAKRNGKWSMGVGVGNGGGLPTNGSESFAPRPMSNRVDLMTIMNGVVNIPADQEVVFEGGVPYLKSSTTTVMDYEHHQPVSFGLSVRKSLPKGFSVETGLTYTLLSSDVKRQGDNKMQTQKLHYIGIPVRGNWNFLEKKYFTLYVSAGGMVEKCVYGKLAGDKVNVKPLQFSVAGAVGAQFNATEHVGFYVEPGVSYFFDDGSKIQTIRKETPCNFNLQAGLRFTY</sequence>
<accession>A0ABN0BGN3</accession>
<keyword evidence="2" id="KW-1133">Transmembrane helix</keyword>
<protein>
    <recommendedName>
        <fullName evidence="3">Outer membrane protein beta-barrel domain-containing protein</fullName>
    </recommendedName>
</protein>